<dbReference type="GO" id="GO:0006508">
    <property type="term" value="P:proteolysis"/>
    <property type="evidence" value="ECO:0007669"/>
    <property type="project" value="InterPro"/>
</dbReference>
<feature type="active site" evidence="1">
    <location>
        <position position="185"/>
    </location>
</feature>
<evidence type="ECO:0000256" key="3">
    <source>
        <dbReference type="SAM" id="Phobius"/>
    </source>
</evidence>
<protein>
    <submittedName>
        <fullName evidence="4">Sigma-E processing peptidase SpoIIGA</fullName>
    </submittedName>
</protein>
<dbReference type="GO" id="GO:0030436">
    <property type="term" value="P:asexual sporulation"/>
    <property type="evidence" value="ECO:0007669"/>
    <property type="project" value="InterPro"/>
</dbReference>
<dbReference type="InterPro" id="IPR005081">
    <property type="entry name" value="SpoIIGA"/>
</dbReference>
<dbReference type="GO" id="GO:0004190">
    <property type="term" value="F:aspartic-type endopeptidase activity"/>
    <property type="evidence" value="ECO:0007669"/>
    <property type="project" value="InterPro"/>
</dbReference>
<proteinExistence type="predicted"/>
<dbReference type="EMBL" id="WNZZ01000006">
    <property type="protein sequence ID" value="MUG22853.1"/>
    <property type="molecule type" value="Genomic_DNA"/>
</dbReference>
<evidence type="ECO:0000313" key="4">
    <source>
        <dbReference type="EMBL" id="KFN10208.1"/>
    </source>
</evidence>
<name>A0A090ZIH3_PAEMA</name>
<dbReference type="OrthoDB" id="2690199at2"/>
<dbReference type="PIRSF" id="PIRSF018571">
    <property type="entry name" value="SpoIIGA"/>
    <property type="match status" value="1"/>
</dbReference>
<dbReference type="Proteomes" id="UP000442469">
    <property type="component" value="Unassembled WGS sequence"/>
</dbReference>
<dbReference type="PATRIC" id="fig|44252.3.peg.1962"/>
<sequence>MVVYIDLIFAMNLLIDASLLLATAWMRKQKIKVWRIAASACVGAMYVVMMFLPELGFLYTFLVKFLFSVAMLWIAFGFGSLQNYLRNMGAFYMVNFAAAGGILGVHYLLQDYGDLWNGIWYSATGGMGFSLKIGALFTLVLFFAVLWWFKRVIAARHRQERISSFVGEVRVRIGDSEVCCTGLVDTGNQLSDPLSRLPVMVMEASLWEDLLPPSFRGKLAKERADNLIMEWTEAGAFPWPDRLRLVPYRGINKGTQFMLALKPDEVSITLEGRNFHSTRVLIGLDGGRLSAEGAYRAIVHPALVEGREAERQPSPNISSGLAPLADVGGRSGLHR</sequence>
<keyword evidence="6" id="KW-1185">Reference proteome</keyword>
<feature type="transmembrane region" description="Helical" evidence="3">
    <location>
        <begin position="6"/>
        <end position="26"/>
    </location>
</feature>
<evidence type="ECO:0000256" key="1">
    <source>
        <dbReference type="PIRSR" id="PIRSR018571-1"/>
    </source>
</evidence>
<evidence type="ECO:0000313" key="7">
    <source>
        <dbReference type="Proteomes" id="UP000442469"/>
    </source>
</evidence>
<dbReference type="Proteomes" id="UP000029278">
    <property type="component" value="Unassembled WGS sequence"/>
</dbReference>
<accession>A0A090ZIH3</accession>
<dbReference type="EMBL" id="JMQA01000020">
    <property type="protein sequence ID" value="KFN10208.1"/>
    <property type="molecule type" value="Genomic_DNA"/>
</dbReference>
<dbReference type="HOGENOM" id="CLU_059158_0_0_9"/>
<dbReference type="Pfam" id="PF03419">
    <property type="entry name" value="Peptidase_U4"/>
    <property type="match status" value="1"/>
</dbReference>
<keyword evidence="3" id="KW-1133">Transmembrane helix</keyword>
<evidence type="ECO:0000256" key="2">
    <source>
        <dbReference type="SAM" id="MobiDB-lite"/>
    </source>
</evidence>
<feature type="region of interest" description="Disordered" evidence="2">
    <location>
        <begin position="306"/>
        <end position="335"/>
    </location>
</feature>
<feature type="transmembrane region" description="Helical" evidence="3">
    <location>
        <begin position="90"/>
        <end position="109"/>
    </location>
</feature>
<dbReference type="AlphaFoldDB" id="A0A090ZIH3"/>
<reference evidence="4 6" key="1">
    <citation type="submission" date="2014-04" db="EMBL/GenBank/DDBJ databases">
        <authorList>
            <person name="Bishop-Lilly K.A."/>
            <person name="Broomall S.M."/>
            <person name="Chain P.S."/>
            <person name="Chertkov O."/>
            <person name="Coyne S.R."/>
            <person name="Daligault H.E."/>
            <person name="Davenport K.W."/>
            <person name="Erkkila T."/>
            <person name="Frey K.G."/>
            <person name="Gibbons H.S."/>
            <person name="Gu W."/>
            <person name="Jaissle J."/>
            <person name="Johnson S.L."/>
            <person name="Koroleva G.I."/>
            <person name="Ladner J.T."/>
            <person name="Lo C.-C."/>
            <person name="Minogue T.D."/>
            <person name="Munk C."/>
            <person name="Palacios G.F."/>
            <person name="Redden C.L."/>
            <person name="Rosenzweig C.N."/>
            <person name="Scholz M.B."/>
            <person name="Teshima H."/>
            <person name="Xu Y."/>
        </authorList>
    </citation>
    <scope>NUCLEOTIDE SEQUENCE [LARGE SCALE GENOMIC DNA]</scope>
    <source>
        <strain evidence="4 6">8244</strain>
    </source>
</reference>
<dbReference type="STRING" id="44252.DJ90_709"/>
<organism evidence="4 6">
    <name type="scientific">Paenibacillus macerans</name>
    <name type="common">Bacillus macerans</name>
    <dbReference type="NCBI Taxonomy" id="44252"/>
    <lineage>
        <taxon>Bacteria</taxon>
        <taxon>Bacillati</taxon>
        <taxon>Bacillota</taxon>
        <taxon>Bacilli</taxon>
        <taxon>Bacillales</taxon>
        <taxon>Paenibacillaceae</taxon>
        <taxon>Paenibacillus</taxon>
    </lineage>
</organism>
<feature type="transmembrane region" description="Helical" evidence="3">
    <location>
        <begin position="129"/>
        <end position="149"/>
    </location>
</feature>
<reference evidence="5 7" key="2">
    <citation type="submission" date="2019-11" db="EMBL/GenBank/DDBJ databases">
        <title>Draft genome sequences of five Paenibacillus species of dairy origin.</title>
        <authorList>
            <person name="Olajide A.M."/>
            <person name="Chen S."/>
            <person name="Lapointe G."/>
        </authorList>
    </citation>
    <scope>NUCLEOTIDE SEQUENCE [LARGE SCALE GENOMIC DNA]</scope>
    <source>
        <strain evidence="5 7">3CT49</strain>
    </source>
</reference>
<keyword evidence="3" id="KW-0812">Transmembrane</keyword>
<evidence type="ECO:0000313" key="6">
    <source>
        <dbReference type="Proteomes" id="UP000029278"/>
    </source>
</evidence>
<dbReference type="NCBIfam" id="TIGR02854">
    <property type="entry name" value="spore_II_GA"/>
    <property type="match status" value="1"/>
</dbReference>
<gene>
    <name evidence="4" type="primary">spoIIGA</name>
    <name evidence="4" type="ORF">DJ90_709</name>
    <name evidence="5" type="ORF">GNQ08_10555</name>
</gene>
<feature type="transmembrane region" description="Helical" evidence="3">
    <location>
        <begin position="58"/>
        <end position="78"/>
    </location>
</feature>
<dbReference type="GeneID" id="77006189"/>
<dbReference type="RefSeq" id="WP_051985368.1">
    <property type="nucleotide sequence ID" value="NZ_BGML01000009.1"/>
</dbReference>
<evidence type="ECO:0000313" key="5">
    <source>
        <dbReference type="EMBL" id="MUG22853.1"/>
    </source>
</evidence>
<keyword evidence="3" id="KW-0472">Membrane</keyword>
<comment type="caution">
    <text evidence="4">The sequence shown here is derived from an EMBL/GenBank/DDBJ whole genome shotgun (WGS) entry which is preliminary data.</text>
</comment>
<feature type="transmembrane region" description="Helical" evidence="3">
    <location>
        <begin position="33"/>
        <end position="52"/>
    </location>
</feature>